<gene>
    <name evidence="2" type="ORF">SAMN05216276_1013121</name>
</gene>
<proteinExistence type="predicted"/>
<reference evidence="2 3" key="1">
    <citation type="submission" date="2017-06" db="EMBL/GenBank/DDBJ databases">
        <authorList>
            <person name="Kim H.J."/>
            <person name="Triplett B.A."/>
        </authorList>
    </citation>
    <scope>NUCLEOTIDE SEQUENCE [LARGE SCALE GENOMIC DNA]</scope>
    <source>
        <strain evidence="2 3">CGMCC 4.2132</strain>
    </source>
</reference>
<dbReference type="Proteomes" id="UP000198282">
    <property type="component" value="Unassembled WGS sequence"/>
</dbReference>
<keyword evidence="3" id="KW-1185">Reference proteome</keyword>
<name>A0A239GDJ3_9ACTN</name>
<dbReference type="Pfam" id="PF05076">
    <property type="entry name" value="SUFU"/>
    <property type="match status" value="1"/>
</dbReference>
<evidence type="ECO:0000313" key="2">
    <source>
        <dbReference type="EMBL" id="SNS66553.1"/>
    </source>
</evidence>
<dbReference type="InterPro" id="IPR020941">
    <property type="entry name" value="SUFU-like_domain"/>
</dbReference>
<dbReference type="EMBL" id="FZOD01000013">
    <property type="protein sequence ID" value="SNS66553.1"/>
    <property type="molecule type" value="Genomic_DNA"/>
</dbReference>
<sequence>MLEAVLNLDLESGGMATIRPAGERGDGVEVILTDVNPYGSRTLVVERDETSSVAYLCGSGGMVHGAAWLANHGPAPAEIDLERMNSGLPPVVPRANTRHPGGRPPLGTLRPLWFEEGDGVALYENDELLVVIPGWADMSRGMPGYSRDAVGESPFAWSLEEAYDGLASRLAKAQAYWQWRGGNGAWATFQQFVMGHLDRKVGTAGRFWDAGGDRLPTVGITERPPERGRNHTILSTVGMSCQRMPTVEQYIDRPEAYARVELAVAAPGDARDAARLFLWLGQYPWHSVTWLGHGHTAKWYHRPETFPLGSAYSGVMMLAGLPGLPELSGFTFGGDAVQWLWLIPITADELRLVTAEGYGALVPRLSAARLTRAG</sequence>
<evidence type="ECO:0000259" key="1">
    <source>
        <dbReference type="Pfam" id="PF05076"/>
    </source>
</evidence>
<feature type="domain" description="Suppressor of fused-like" evidence="1">
    <location>
        <begin position="224"/>
        <end position="365"/>
    </location>
</feature>
<accession>A0A239GDJ3</accession>
<protein>
    <submittedName>
        <fullName evidence="2">Suppressor of fused protein (SUFU)</fullName>
    </submittedName>
</protein>
<dbReference type="AlphaFoldDB" id="A0A239GDJ3"/>
<organism evidence="2 3">
    <name type="scientific">Streptosporangium subroseum</name>
    <dbReference type="NCBI Taxonomy" id="106412"/>
    <lineage>
        <taxon>Bacteria</taxon>
        <taxon>Bacillati</taxon>
        <taxon>Actinomycetota</taxon>
        <taxon>Actinomycetes</taxon>
        <taxon>Streptosporangiales</taxon>
        <taxon>Streptosporangiaceae</taxon>
        <taxon>Streptosporangium</taxon>
    </lineage>
</organism>
<evidence type="ECO:0000313" key="3">
    <source>
        <dbReference type="Proteomes" id="UP000198282"/>
    </source>
</evidence>